<protein>
    <submittedName>
        <fullName evidence="2">Uncharacterized protein</fullName>
    </submittedName>
</protein>
<keyword evidence="3" id="KW-1185">Reference proteome</keyword>
<organism evidence="2 3">
    <name type="scientific">Lymnaea stagnalis</name>
    <name type="common">Great pond snail</name>
    <name type="synonym">Helix stagnalis</name>
    <dbReference type="NCBI Taxonomy" id="6523"/>
    <lineage>
        <taxon>Eukaryota</taxon>
        <taxon>Metazoa</taxon>
        <taxon>Spiralia</taxon>
        <taxon>Lophotrochozoa</taxon>
        <taxon>Mollusca</taxon>
        <taxon>Gastropoda</taxon>
        <taxon>Heterobranchia</taxon>
        <taxon>Euthyneura</taxon>
        <taxon>Panpulmonata</taxon>
        <taxon>Hygrophila</taxon>
        <taxon>Lymnaeoidea</taxon>
        <taxon>Lymnaeidae</taxon>
        <taxon>Lymnaea</taxon>
    </lineage>
</organism>
<evidence type="ECO:0000313" key="3">
    <source>
        <dbReference type="Proteomes" id="UP001497497"/>
    </source>
</evidence>
<feature type="compositionally biased region" description="Acidic residues" evidence="1">
    <location>
        <begin position="64"/>
        <end position="75"/>
    </location>
</feature>
<accession>A0AAV2IV65</accession>
<feature type="non-terminal residue" evidence="2">
    <location>
        <position position="257"/>
    </location>
</feature>
<name>A0AAV2IV65_LYMST</name>
<comment type="caution">
    <text evidence="2">The sequence shown here is derived from an EMBL/GenBank/DDBJ whole genome shotgun (WGS) entry which is preliminary data.</text>
</comment>
<feature type="compositionally biased region" description="Basic and acidic residues" evidence="1">
    <location>
        <begin position="185"/>
        <end position="205"/>
    </location>
</feature>
<evidence type="ECO:0000256" key="1">
    <source>
        <dbReference type="SAM" id="MobiDB-lite"/>
    </source>
</evidence>
<dbReference type="EMBL" id="CAXITT010001702">
    <property type="protein sequence ID" value="CAL1548779.1"/>
    <property type="molecule type" value="Genomic_DNA"/>
</dbReference>
<feature type="non-terminal residue" evidence="2">
    <location>
        <position position="1"/>
    </location>
</feature>
<dbReference type="AlphaFoldDB" id="A0AAV2IV65"/>
<sequence length="257" mass="29249">SEKGKRKSKTFSKDALLSGISTIDGKKVRGKKHTDEDNILQESDSEGKYKRRQSKSGKSQKEEQPEDEEEGDFIIDSDGRQVTLTRTASGHYIDDSGIPAKLMKTPSGRMVTEDGRRVVFHRKPALPKGKFYWKTEDGRFIDADGKEGHFHKSPSGRFINEEGRTGRFKRGADGSYFFQYDKDKSIRRSDDSSRRSSLTQKERFTKTSSGRFVDHDGKETQGPFRRTSSGFYVDGRGRKGRFRLSSNGFYYFDASDS</sequence>
<feature type="region of interest" description="Disordered" evidence="1">
    <location>
        <begin position="1"/>
        <end position="80"/>
    </location>
</feature>
<feature type="region of interest" description="Disordered" evidence="1">
    <location>
        <begin position="185"/>
        <end position="230"/>
    </location>
</feature>
<feature type="compositionally biased region" description="Basic residues" evidence="1">
    <location>
        <begin position="1"/>
        <end position="10"/>
    </location>
</feature>
<feature type="region of interest" description="Disordered" evidence="1">
    <location>
        <begin position="144"/>
        <end position="166"/>
    </location>
</feature>
<gene>
    <name evidence="2" type="ORF">GSLYS_00022096001</name>
</gene>
<evidence type="ECO:0000313" key="2">
    <source>
        <dbReference type="EMBL" id="CAL1548779.1"/>
    </source>
</evidence>
<proteinExistence type="predicted"/>
<reference evidence="2 3" key="1">
    <citation type="submission" date="2024-04" db="EMBL/GenBank/DDBJ databases">
        <authorList>
            <consortium name="Genoscope - CEA"/>
            <person name="William W."/>
        </authorList>
    </citation>
    <scope>NUCLEOTIDE SEQUENCE [LARGE SCALE GENOMIC DNA]</scope>
</reference>
<dbReference type="Proteomes" id="UP001497497">
    <property type="component" value="Unassembled WGS sequence"/>
</dbReference>